<dbReference type="Proteomes" id="UP000807353">
    <property type="component" value="Unassembled WGS sequence"/>
</dbReference>
<feature type="compositionally biased region" description="Acidic residues" evidence="1">
    <location>
        <begin position="249"/>
        <end position="259"/>
    </location>
</feature>
<name>A0A9P5XPC5_9AGAR</name>
<accession>A0A9P5XPC5</accession>
<organism evidence="2 3">
    <name type="scientific">Collybia nuda</name>
    <dbReference type="NCBI Taxonomy" id="64659"/>
    <lineage>
        <taxon>Eukaryota</taxon>
        <taxon>Fungi</taxon>
        <taxon>Dikarya</taxon>
        <taxon>Basidiomycota</taxon>
        <taxon>Agaricomycotina</taxon>
        <taxon>Agaricomycetes</taxon>
        <taxon>Agaricomycetidae</taxon>
        <taxon>Agaricales</taxon>
        <taxon>Tricholomatineae</taxon>
        <taxon>Clitocybaceae</taxon>
        <taxon>Collybia</taxon>
    </lineage>
</organism>
<dbReference type="OrthoDB" id="3269001at2759"/>
<proteinExistence type="predicted"/>
<evidence type="ECO:0000256" key="1">
    <source>
        <dbReference type="SAM" id="MobiDB-lite"/>
    </source>
</evidence>
<evidence type="ECO:0000313" key="3">
    <source>
        <dbReference type="Proteomes" id="UP000807353"/>
    </source>
</evidence>
<evidence type="ECO:0000313" key="2">
    <source>
        <dbReference type="EMBL" id="KAF9455222.1"/>
    </source>
</evidence>
<reference evidence="2" key="1">
    <citation type="submission" date="2020-11" db="EMBL/GenBank/DDBJ databases">
        <authorList>
            <consortium name="DOE Joint Genome Institute"/>
            <person name="Ahrendt S."/>
            <person name="Riley R."/>
            <person name="Andreopoulos W."/>
            <person name="Labutti K."/>
            <person name="Pangilinan J."/>
            <person name="Ruiz-Duenas F.J."/>
            <person name="Barrasa J.M."/>
            <person name="Sanchez-Garcia M."/>
            <person name="Camarero S."/>
            <person name="Miyauchi S."/>
            <person name="Serrano A."/>
            <person name="Linde D."/>
            <person name="Babiker R."/>
            <person name="Drula E."/>
            <person name="Ayuso-Fernandez I."/>
            <person name="Pacheco R."/>
            <person name="Padilla G."/>
            <person name="Ferreira P."/>
            <person name="Barriuso J."/>
            <person name="Kellner H."/>
            <person name="Castanera R."/>
            <person name="Alfaro M."/>
            <person name="Ramirez L."/>
            <person name="Pisabarro A.G."/>
            <person name="Kuo A."/>
            <person name="Tritt A."/>
            <person name="Lipzen A."/>
            <person name="He G."/>
            <person name="Yan M."/>
            <person name="Ng V."/>
            <person name="Cullen D."/>
            <person name="Martin F."/>
            <person name="Rosso M.-N."/>
            <person name="Henrissat B."/>
            <person name="Hibbett D."/>
            <person name="Martinez A.T."/>
            <person name="Grigoriev I.V."/>
        </authorList>
    </citation>
    <scope>NUCLEOTIDE SEQUENCE</scope>
    <source>
        <strain evidence="2">CBS 247.69</strain>
    </source>
</reference>
<comment type="caution">
    <text evidence="2">The sequence shown here is derived from an EMBL/GenBank/DDBJ whole genome shotgun (WGS) entry which is preliminary data.</text>
</comment>
<protein>
    <submittedName>
        <fullName evidence="2">Uncharacterized protein</fullName>
    </submittedName>
</protein>
<feature type="region of interest" description="Disordered" evidence="1">
    <location>
        <begin position="237"/>
        <end position="259"/>
    </location>
</feature>
<feature type="region of interest" description="Disordered" evidence="1">
    <location>
        <begin position="178"/>
        <end position="200"/>
    </location>
</feature>
<keyword evidence="3" id="KW-1185">Reference proteome</keyword>
<dbReference type="PANTHER" id="PTHR46579">
    <property type="entry name" value="F5/8 TYPE C DOMAIN-CONTAINING PROTEIN-RELATED"/>
    <property type="match status" value="1"/>
</dbReference>
<sequence length="439" mass="49123">MNVFIAGLTPPPNMPNMITISHVLEPIVDGVSKYGTAQGFQVPTDAHPNGVAVHVKIAPLIADLEGSCKVSGFLAHGATCFCSFCLCTSAKLEDLNLQTWTLRNGADVRNQANIWLNTTTKSGRNIQAKKTGVRWTPLHRLEYWDPVKHVVLGFMHNWLEGILKHHLRILWGIGPDKGDDRDVEDNDQVSDTDVSESASELDDLYQESIEAMSAMHSTPSMSPSVSQESSSILSATPTLENFQPNPYAFDDEESDEDLDDPDYIAAARTSFNFSKSELVAIRHCISNISLPTWVQRPPVNLGEASHGNLKAHEYLTLFSVIFPLIIPEFWYLPEPTNLQQHLISFHHLVSATNIVSSFKTSNSKADVYTYHYIQYRTSLQTLFPHNHSKPNHHYAMHNAAILKYWGPLPSLSEFPGERMNGILQKIKTNRRLSKSPITI</sequence>
<dbReference type="AlphaFoldDB" id="A0A9P5XPC5"/>
<gene>
    <name evidence="2" type="ORF">BDZ94DRAFT_1375542</name>
</gene>
<dbReference type="EMBL" id="MU150888">
    <property type="protein sequence ID" value="KAF9455222.1"/>
    <property type="molecule type" value="Genomic_DNA"/>
</dbReference>
<feature type="compositionally biased region" description="Acidic residues" evidence="1">
    <location>
        <begin position="181"/>
        <end position="200"/>
    </location>
</feature>
<dbReference type="PANTHER" id="PTHR46579:SF1">
    <property type="entry name" value="F5_8 TYPE C DOMAIN-CONTAINING PROTEIN"/>
    <property type="match status" value="1"/>
</dbReference>